<proteinExistence type="predicted"/>
<dbReference type="PANTHER" id="PTHR36974">
    <property type="entry name" value="MEMBRANE PROTEIN-RELATED"/>
    <property type="match status" value="1"/>
</dbReference>
<dbReference type="PANTHER" id="PTHR36974:SF1">
    <property type="entry name" value="DOXX FAMILY MEMBRANE PROTEIN"/>
    <property type="match status" value="1"/>
</dbReference>
<dbReference type="EMBL" id="CP016591">
    <property type="protein sequence ID" value="ANY20161.1"/>
    <property type="molecule type" value="Genomic_DNA"/>
</dbReference>
<evidence type="ECO:0008006" key="8">
    <source>
        <dbReference type="Google" id="ProtNLM"/>
    </source>
</evidence>
<feature type="transmembrane region" description="Helical" evidence="5">
    <location>
        <begin position="70"/>
        <end position="89"/>
    </location>
</feature>
<keyword evidence="3 5" id="KW-1133">Transmembrane helix</keyword>
<name>A0A1B2ADI6_9SPHN</name>
<protein>
    <recommendedName>
        <fullName evidence="8">DoxX</fullName>
    </recommendedName>
</protein>
<sequence length="137" mass="15028">MIRSALRWILAAFYAAAGYFHLAAPDPFLKITPDWVPAPATVVALTGVAELLGAAGLVQWRSKRLRRYAGMGLALYALCVWPANFNHFLIDLARPDGGLGLAYHLPRLAFQPVLIWLAMWAGEATDWPFARHGASAK</sequence>
<dbReference type="AlphaFoldDB" id="A0A1B2ADI6"/>
<keyword evidence="2 5" id="KW-0812">Transmembrane</keyword>
<dbReference type="KEGG" id="ado:A6F68_01648"/>
<dbReference type="PATRIC" id="fig|692370.5.peg.1663"/>
<dbReference type="RefSeq" id="WP_067678402.1">
    <property type="nucleotide sequence ID" value="NZ_CP016591.1"/>
</dbReference>
<dbReference type="Proteomes" id="UP000092932">
    <property type="component" value="Chromosome"/>
</dbReference>
<dbReference type="STRING" id="692370.A6F68_01648"/>
<evidence type="ECO:0000313" key="7">
    <source>
        <dbReference type="Proteomes" id="UP000092932"/>
    </source>
</evidence>
<keyword evidence="4 5" id="KW-0472">Membrane</keyword>
<evidence type="ECO:0000256" key="2">
    <source>
        <dbReference type="ARBA" id="ARBA00022692"/>
    </source>
</evidence>
<dbReference type="OrthoDB" id="8856615at2"/>
<reference evidence="6 7" key="1">
    <citation type="submission" date="2016-07" db="EMBL/GenBank/DDBJ databases">
        <title>Complete genome sequence of Altererythrobacter dongtanensis KCTC 22672, a type strain with esterase isolated from tidal flat.</title>
        <authorList>
            <person name="Cheng H."/>
            <person name="Wu Y.-H."/>
            <person name="Zhou P."/>
            <person name="Huo Y.-Y."/>
            <person name="Wang C.-S."/>
            <person name="Xu X.-W."/>
        </authorList>
    </citation>
    <scope>NUCLEOTIDE SEQUENCE [LARGE SCALE GENOMIC DNA]</scope>
    <source>
        <strain evidence="6 7">KCTC 22672</strain>
    </source>
</reference>
<dbReference type="GO" id="GO:0016020">
    <property type="term" value="C:membrane"/>
    <property type="evidence" value="ECO:0007669"/>
    <property type="project" value="UniProtKB-SubCell"/>
</dbReference>
<evidence type="ECO:0000256" key="1">
    <source>
        <dbReference type="ARBA" id="ARBA00004141"/>
    </source>
</evidence>
<organism evidence="6 7">
    <name type="scientific">Tsuneonella dongtanensis</name>
    <dbReference type="NCBI Taxonomy" id="692370"/>
    <lineage>
        <taxon>Bacteria</taxon>
        <taxon>Pseudomonadati</taxon>
        <taxon>Pseudomonadota</taxon>
        <taxon>Alphaproteobacteria</taxon>
        <taxon>Sphingomonadales</taxon>
        <taxon>Erythrobacteraceae</taxon>
        <taxon>Tsuneonella</taxon>
    </lineage>
</organism>
<dbReference type="Pfam" id="PF13564">
    <property type="entry name" value="DoxX_2"/>
    <property type="match status" value="1"/>
</dbReference>
<accession>A0A1B2ADI6</accession>
<comment type="subcellular location">
    <subcellularLocation>
        <location evidence="1">Membrane</location>
        <topology evidence="1">Multi-pass membrane protein</topology>
    </subcellularLocation>
</comment>
<evidence type="ECO:0000256" key="4">
    <source>
        <dbReference type="ARBA" id="ARBA00023136"/>
    </source>
</evidence>
<dbReference type="InterPro" id="IPR032808">
    <property type="entry name" value="DoxX"/>
</dbReference>
<keyword evidence="7" id="KW-1185">Reference proteome</keyword>
<evidence type="ECO:0000256" key="5">
    <source>
        <dbReference type="SAM" id="Phobius"/>
    </source>
</evidence>
<feature type="transmembrane region" description="Helical" evidence="5">
    <location>
        <begin position="35"/>
        <end position="58"/>
    </location>
</feature>
<evidence type="ECO:0000256" key="3">
    <source>
        <dbReference type="ARBA" id="ARBA00022989"/>
    </source>
</evidence>
<gene>
    <name evidence="6" type="ORF">A6F68_01648</name>
</gene>
<evidence type="ECO:0000313" key="6">
    <source>
        <dbReference type="EMBL" id="ANY20161.1"/>
    </source>
</evidence>